<evidence type="ECO:0000313" key="2">
    <source>
        <dbReference type="EMBL" id="MDL0116495.1"/>
    </source>
</evidence>
<evidence type="ECO:0000313" key="3">
    <source>
        <dbReference type="Proteomes" id="UP001176210"/>
    </source>
</evidence>
<sequence>MKKVLLLMFLSFIVLSACSKENKEESIKDPNMSIEEQEKILKKETKKLSKVLFDTTAKEEVVDISKDDLDKLDNAIKTFKNNTADIKDVDTSISDPIYKIANISSIAAKNIQKVEKFKDNNPDLTETYNLANGDIYYHLVLVMNTIDMEYEDVDAEYKNDFLGKELNSDITDIIFSEDDLVDFTDGFGNLAFDYSEQMTNEQLKELPDTAYREQLKKFAYFDEEDVSKNEYNKSVDEYNELTPEFLHYKKVNHMVSADENISMTDLRNGVVSARTDSEVE</sequence>
<name>A0ABT7HWG1_MAMSC</name>
<dbReference type="RefSeq" id="WP_243538884.1">
    <property type="nucleotide sequence ID" value="NZ_JALGOW010000001.1"/>
</dbReference>
<dbReference type="PROSITE" id="PS51257">
    <property type="entry name" value="PROKAR_LIPOPROTEIN"/>
    <property type="match status" value="1"/>
</dbReference>
<organism evidence="2 3">
    <name type="scientific">Mammaliicoccus sciuri</name>
    <name type="common">Staphylococcus sciuri</name>
    <dbReference type="NCBI Taxonomy" id="1296"/>
    <lineage>
        <taxon>Bacteria</taxon>
        <taxon>Bacillati</taxon>
        <taxon>Bacillota</taxon>
        <taxon>Bacilli</taxon>
        <taxon>Bacillales</taxon>
        <taxon>Staphylococcaceae</taxon>
        <taxon>Mammaliicoccus</taxon>
    </lineage>
</organism>
<feature type="chain" id="PRO_5046508863" description="Lipoprotein" evidence="1">
    <location>
        <begin position="20"/>
        <end position="280"/>
    </location>
</feature>
<proteinExistence type="predicted"/>
<keyword evidence="3" id="KW-1185">Reference proteome</keyword>
<evidence type="ECO:0008006" key="4">
    <source>
        <dbReference type="Google" id="ProtNLM"/>
    </source>
</evidence>
<dbReference type="EMBL" id="JAPNQM010000001">
    <property type="protein sequence ID" value="MDL0116495.1"/>
    <property type="molecule type" value="Genomic_DNA"/>
</dbReference>
<reference evidence="2" key="1">
    <citation type="submission" date="2022-09" db="EMBL/GenBank/DDBJ databases">
        <authorList>
            <person name="De Moura G.S."/>
            <person name="Carvalho E."/>
            <person name="Ramos Sanchez E.M."/>
            <person name="Sellera F.P."/>
            <person name="Marques M.F.S."/>
            <person name="Heinemann M.B."/>
            <person name="De Vliegher S."/>
            <person name="Souza F.N."/>
            <person name="Mota R.A."/>
        </authorList>
    </citation>
    <scope>NUCLEOTIDE SEQUENCE</scope>
    <source>
        <strain evidence="2">BR656</strain>
    </source>
</reference>
<reference evidence="2" key="2">
    <citation type="journal article" date="2023" name="Vet. Microbiol.">
        <title>Emergence of livestock-associated Mammaliicoccus sciuri ST71 co-harbouring mecA and mecC genes in Brazil.</title>
        <authorList>
            <person name="de Moura G.S."/>
            <person name="de Carvalho E."/>
            <person name="Ramos Sanchez E.M."/>
            <person name="Sellera F.P."/>
            <person name="Marques M.F.S."/>
            <person name="Heinemann M.B."/>
            <person name="De Vliegher S."/>
            <person name="Souza F.N."/>
            <person name="Mota R.A."/>
        </authorList>
    </citation>
    <scope>NUCLEOTIDE SEQUENCE</scope>
    <source>
        <strain evidence="2">BR656</strain>
    </source>
</reference>
<accession>A0ABT7HWG1</accession>
<dbReference type="Proteomes" id="UP001176210">
    <property type="component" value="Unassembled WGS sequence"/>
</dbReference>
<protein>
    <recommendedName>
        <fullName evidence="4">Lipoprotein</fullName>
    </recommendedName>
</protein>
<feature type="signal peptide" evidence="1">
    <location>
        <begin position="1"/>
        <end position="19"/>
    </location>
</feature>
<keyword evidence="1" id="KW-0732">Signal</keyword>
<evidence type="ECO:0000256" key="1">
    <source>
        <dbReference type="SAM" id="SignalP"/>
    </source>
</evidence>
<gene>
    <name evidence="2" type="ORF">OWO77_05845</name>
</gene>
<comment type="caution">
    <text evidence="2">The sequence shown here is derived from an EMBL/GenBank/DDBJ whole genome shotgun (WGS) entry which is preliminary data.</text>
</comment>